<keyword evidence="3" id="KW-1185">Reference proteome</keyword>
<keyword evidence="1" id="KW-0812">Transmembrane</keyword>
<keyword evidence="1" id="KW-1133">Transmembrane helix</keyword>
<accession>A0ABU1DY45</accession>
<comment type="caution">
    <text evidence="2">The sequence shown here is derived from an EMBL/GenBank/DDBJ whole genome shotgun (WGS) entry which is preliminary data.</text>
</comment>
<reference evidence="2 3" key="1">
    <citation type="submission" date="2023-08" db="EMBL/GenBank/DDBJ databases">
        <title>Whole-Genome Sequencing and Taxonomic description of Escherichia ruysiae strains Isolated from a healthy canine fecal sample.</title>
        <authorList>
            <person name="Liang S."/>
            <person name="Mlaga K.D."/>
            <person name="Jospin G."/>
            <person name="Uttarwar R."/>
            <person name="Marfori Z."/>
            <person name="Alvarado N."/>
            <person name="Scarsella E."/>
            <person name="Ganz H."/>
            <person name="Dione N."/>
        </authorList>
    </citation>
    <scope>NUCLEOTIDE SEQUENCE [LARGE SCALE GENOMIC DNA]</scope>
    <source>
        <strain evidence="2 3">AB136</strain>
    </source>
</reference>
<keyword evidence="1" id="KW-0472">Membrane</keyword>
<proteinExistence type="predicted"/>
<dbReference type="RefSeq" id="WP_222687600.1">
    <property type="nucleotide sequence ID" value="NZ_JAINAO010000011.1"/>
</dbReference>
<name>A0ABU1DY45_9ESCH</name>
<evidence type="ECO:0000256" key="1">
    <source>
        <dbReference type="SAM" id="Phobius"/>
    </source>
</evidence>
<feature type="transmembrane region" description="Helical" evidence="1">
    <location>
        <begin position="12"/>
        <end position="45"/>
    </location>
</feature>
<gene>
    <name evidence="2" type="ORF">RGV86_21805</name>
</gene>
<dbReference type="GeneID" id="86863671"/>
<dbReference type="EMBL" id="JAVIWS010000002">
    <property type="protein sequence ID" value="MDR4880939.1"/>
    <property type="molecule type" value="Genomic_DNA"/>
</dbReference>
<sequence length="102" mass="11601">MKNNKSFDITPLLHAACAVLAQVLMGTLTGNWIYGAIAGITFFIAREHTQAEYRWINKFGNGKRSNMPWWGGFDPRVWDMASLQDFTVPTVACLWVLVFVYL</sequence>
<organism evidence="2 3">
    <name type="scientific">Escherichia ruysiae</name>
    <dbReference type="NCBI Taxonomy" id="2608867"/>
    <lineage>
        <taxon>Bacteria</taxon>
        <taxon>Pseudomonadati</taxon>
        <taxon>Pseudomonadota</taxon>
        <taxon>Gammaproteobacteria</taxon>
        <taxon>Enterobacterales</taxon>
        <taxon>Enterobacteriaceae</taxon>
        <taxon>Escherichia</taxon>
    </lineage>
</organism>
<evidence type="ECO:0008006" key="4">
    <source>
        <dbReference type="Google" id="ProtNLM"/>
    </source>
</evidence>
<evidence type="ECO:0000313" key="2">
    <source>
        <dbReference type="EMBL" id="MDR4880939.1"/>
    </source>
</evidence>
<protein>
    <recommendedName>
        <fullName evidence="4">Ybl63</fullName>
    </recommendedName>
</protein>
<dbReference type="Proteomes" id="UP001256818">
    <property type="component" value="Unassembled WGS sequence"/>
</dbReference>
<evidence type="ECO:0000313" key="3">
    <source>
        <dbReference type="Proteomes" id="UP001256818"/>
    </source>
</evidence>